<evidence type="ECO:0000313" key="2">
    <source>
        <dbReference type="EMBL" id="MBC2287003.1"/>
    </source>
</evidence>
<organism evidence="2 4">
    <name type="scientific">Listeria farberi</name>
    <dbReference type="NCBI Taxonomy" id="2713500"/>
    <lineage>
        <taxon>Bacteria</taxon>
        <taxon>Bacillati</taxon>
        <taxon>Bacillota</taxon>
        <taxon>Bacilli</taxon>
        <taxon>Bacillales</taxon>
        <taxon>Listeriaceae</taxon>
        <taxon>Listeria</taxon>
    </lineage>
</organism>
<proteinExistence type="predicted"/>
<dbReference type="Proteomes" id="UP000558070">
    <property type="component" value="Unassembled WGS sequence"/>
</dbReference>
<protein>
    <submittedName>
        <fullName evidence="2">Uncharacterized protein</fullName>
    </submittedName>
</protein>
<dbReference type="Proteomes" id="UP000518829">
    <property type="component" value="Unassembled WGS sequence"/>
</dbReference>
<keyword evidence="3" id="KW-1185">Reference proteome</keyword>
<dbReference type="EMBL" id="JAARPH010000001">
    <property type="protein sequence ID" value="MBC1374015.1"/>
    <property type="molecule type" value="Genomic_DNA"/>
</dbReference>
<comment type="caution">
    <text evidence="2">The sequence shown here is derived from an EMBL/GenBank/DDBJ whole genome shotgun (WGS) entry which is preliminary data.</text>
</comment>
<reference evidence="3 4" key="1">
    <citation type="submission" date="2020-03" db="EMBL/GenBank/DDBJ databases">
        <title>Soil Listeria distribution.</title>
        <authorList>
            <person name="Liao J."/>
            <person name="Wiedmann M."/>
        </authorList>
    </citation>
    <scope>NUCLEOTIDE SEQUENCE [LARGE SCALE GENOMIC DNA]</scope>
    <source>
        <strain evidence="2 4">FSL L7-0072</strain>
        <strain evidence="1 3">FSL L7-1699</strain>
    </source>
</reference>
<dbReference type="RefSeq" id="WP_185309660.1">
    <property type="nucleotide sequence ID" value="NZ_JAARZO010000001.1"/>
</dbReference>
<sequence length="89" mass="10494">MESAELGRDKVILVFLSSDNLSKNLAYKIVANLKSEREAKMTFNLTQLNFEFETQQVIISYYILDEEYPDKKVTFQELLDLLKYNYKVT</sequence>
<name>A0A7X0ZH17_9LIST</name>
<evidence type="ECO:0000313" key="4">
    <source>
        <dbReference type="Proteomes" id="UP000558070"/>
    </source>
</evidence>
<dbReference type="AlphaFoldDB" id="A0A7X0ZH17"/>
<dbReference type="EMBL" id="JAARZO010000001">
    <property type="protein sequence ID" value="MBC2287003.1"/>
    <property type="molecule type" value="Genomic_DNA"/>
</dbReference>
<accession>A0A7X0ZH17</accession>
<evidence type="ECO:0000313" key="3">
    <source>
        <dbReference type="Proteomes" id="UP000518829"/>
    </source>
</evidence>
<gene>
    <name evidence="1" type="ORF">HB839_00590</name>
    <name evidence="2" type="ORF">HCB47_05000</name>
</gene>
<evidence type="ECO:0000313" key="1">
    <source>
        <dbReference type="EMBL" id="MBC1374015.1"/>
    </source>
</evidence>